<dbReference type="PANTHER" id="PTHR47634">
    <property type="entry name" value="PROTEIN KINASE DOMAIN-CONTAINING PROTEIN-RELATED"/>
    <property type="match status" value="1"/>
</dbReference>
<dbReference type="EC" id="2.7.11.1" evidence="1"/>
<keyword evidence="4 9" id="KW-0547">Nucleotide-binding</keyword>
<evidence type="ECO:0000256" key="9">
    <source>
        <dbReference type="PROSITE-ProRule" id="PRU10141"/>
    </source>
</evidence>
<evidence type="ECO:0000259" key="11">
    <source>
        <dbReference type="PROSITE" id="PS50011"/>
    </source>
</evidence>
<dbReference type="InterPro" id="IPR011009">
    <property type="entry name" value="Kinase-like_dom_sf"/>
</dbReference>
<dbReference type="AlphaFoldDB" id="A0A5C3QSH4"/>
<protein>
    <recommendedName>
        <fullName evidence="1">non-specific serine/threonine protein kinase</fullName>
        <ecNumber evidence="1">2.7.11.1</ecNumber>
    </recommendedName>
</protein>
<dbReference type="SUPFAM" id="SSF56112">
    <property type="entry name" value="Protein kinase-like (PK-like)"/>
    <property type="match status" value="1"/>
</dbReference>
<dbReference type="GO" id="GO:0004674">
    <property type="term" value="F:protein serine/threonine kinase activity"/>
    <property type="evidence" value="ECO:0007669"/>
    <property type="project" value="UniProtKB-KW"/>
</dbReference>
<evidence type="ECO:0000256" key="1">
    <source>
        <dbReference type="ARBA" id="ARBA00012513"/>
    </source>
</evidence>
<dbReference type="PANTHER" id="PTHR47634:SF9">
    <property type="entry name" value="PROTEIN KINASE DOMAIN-CONTAINING PROTEIN-RELATED"/>
    <property type="match status" value="1"/>
</dbReference>
<feature type="binding site" evidence="9">
    <location>
        <position position="72"/>
    </location>
    <ligand>
        <name>ATP</name>
        <dbReference type="ChEBI" id="CHEBI:30616"/>
    </ligand>
</feature>
<dbReference type="GO" id="GO:0050684">
    <property type="term" value="P:regulation of mRNA processing"/>
    <property type="evidence" value="ECO:0007669"/>
    <property type="project" value="TreeGrafter"/>
</dbReference>
<keyword evidence="2 10" id="KW-0723">Serine/threonine-protein kinase</keyword>
<dbReference type="Proteomes" id="UP000305067">
    <property type="component" value="Unassembled WGS sequence"/>
</dbReference>
<dbReference type="Gene3D" id="1.10.510.10">
    <property type="entry name" value="Transferase(Phosphotransferase) domain 1"/>
    <property type="match status" value="1"/>
</dbReference>
<dbReference type="PROSITE" id="PS00107">
    <property type="entry name" value="PROTEIN_KINASE_ATP"/>
    <property type="match status" value="1"/>
</dbReference>
<organism evidence="12 13">
    <name type="scientific">Pterulicium gracile</name>
    <dbReference type="NCBI Taxonomy" id="1884261"/>
    <lineage>
        <taxon>Eukaryota</taxon>
        <taxon>Fungi</taxon>
        <taxon>Dikarya</taxon>
        <taxon>Basidiomycota</taxon>
        <taxon>Agaricomycotina</taxon>
        <taxon>Agaricomycetes</taxon>
        <taxon>Agaricomycetidae</taxon>
        <taxon>Agaricales</taxon>
        <taxon>Pleurotineae</taxon>
        <taxon>Pterulaceae</taxon>
        <taxon>Pterulicium</taxon>
    </lineage>
</organism>
<dbReference type="PROSITE" id="PS00108">
    <property type="entry name" value="PROTEIN_KINASE_ST"/>
    <property type="match status" value="1"/>
</dbReference>
<name>A0A5C3QSH4_9AGAR</name>
<dbReference type="EMBL" id="ML178817">
    <property type="protein sequence ID" value="TFL04946.1"/>
    <property type="molecule type" value="Genomic_DNA"/>
</dbReference>
<keyword evidence="13" id="KW-1185">Reference proteome</keyword>
<keyword evidence="3" id="KW-0808">Transferase</keyword>
<evidence type="ECO:0000313" key="12">
    <source>
        <dbReference type="EMBL" id="TFL04946.1"/>
    </source>
</evidence>
<evidence type="ECO:0000256" key="3">
    <source>
        <dbReference type="ARBA" id="ARBA00022679"/>
    </source>
</evidence>
<dbReference type="Gene3D" id="3.30.200.20">
    <property type="entry name" value="Phosphorylase Kinase, domain 1"/>
    <property type="match status" value="1"/>
</dbReference>
<keyword evidence="6 9" id="KW-0067">ATP-binding</keyword>
<dbReference type="InterPro" id="IPR017441">
    <property type="entry name" value="Protein_kinase_ATP_BS"/>
</dbReference>
<evidence type="ECO:0000256" key="8">
    <source>
        <dbReference type="ARBA" id="ARBA00048679"/>
    </source>
</evidence>
<proteinExistence type="inferred from homology"/>
<comment type="catalytic activity">
    <reaction evidence="7">
        <text>L-threonyl-[protein] + ATP = O-phospho-L-threonyl-[protein] + ADP + H(+)</text>
        <dbReference type="Rhea" id="RHEA:46608"/>
        <dbReference type="Rhea" id="RHEA-COMP:11060"/>
        <dbReference type="Rhea" id="RHEA-COMP:11605"/>
        <dbReference type="ChEBI" id="CHEBI:15378"/>
        <dbReference type="ChEBI" id="CHEBI:30013"/>
        <dbReference type="ChEBI" id="CHEBI:30616"/>
        <dbReference type="ChEBI" id="CHEBI:61977"/>
        <dbReference type="ChEBI" id="CHEBI:456216"/>
        <dbReference type="EC" id="2.7.11.1"/>
    </reaction>
</comment>
<evidence type="ECO:0000313" key="13">
    <source>
        <dbReference type="Proteomes" id="UP000305067"/>
    </source>
</evidence>
<evidence type="ECO:0000256" key="7">
    <source>
        <dbReference type="ARBA" id="ARBA00047899"/>
    </source>
</evidence>
<evidence type="ECO:0000256" key="2">
    <source>
        <dbReference type="ARBA" id="ARBA00022527"/>
    </source>
</evidence>
<evidence type="ECO:0000256" key="6">
    <source>
        <dbReference type="ARBA" id="ARBA00022840"/>
    </source>
</evidence>
<dbReference type="SMART" id="SM00220">
    <property type="entry name" value="S_TKc"/>
    <property type="match status" value="1"/>
</dbReference>
<dbReference type="InterPro" id="IPR051334">
    <property type="entry name" value="SRPK"/>
</dbReference>
<evidence type="ECO:0000256" key="5">
    <source>
        <dbReference type="ARBA" id="ARBA00022777"/>
    </source>
</evidence>
<dbReference type="InterPro" id="IPR008271">
    <property type="entry name" value="Ser/Thr_kinase_AS"/>
</dbReference>
<dbReference type="PROSITE" id="PS50011">
    <property type="entry name" value="PROTEIN_KINASE_DOM"/>
    <property type="match status" value="1"/>
</dbReference>
<evidence type="ECO:0000256" key="4">
    <source>
        <dbReference type="ARBA" id="ARBA00022741"/>
    </source>
</evidence>
<dbReference type="Pfam" id="PF00069">
    <property type="entry name" value="Pkinase"/>
    <property type="match status" value="1"/>
</dbReference>
<comment type="similarity">
    <text evidence="10">Belongs to the protein kinase superfamily.</text>
</comment>
<feature type="domain" description="Protein kinase" evidence="11">
    <location>
        <begin position="38"/>
        <end position="241"/>
    </location>
</feature>
<dbReference type="GO" id="GO:0005524">
    <property type="term" value="F:ATP binding"/>
    <property type="evidence" value="ECO:0007669"/>
    <property type="project" value="UniProtKB-UniRule"/>
</dbReference>
<accession>A0A5C3QSH4</accession>
<dbReference type="STRING" id="1884261.A0A5C3QSH4"/>
<sequence>MAPLCARDYPEEDLRSRTLGVPSYYPAQLGKILDKNRLVILRKLGCGAYSSVWLVRDRSQANASTCAVAVLKVFTETQRTAAKQHPSERDFIEKISSKLPSHRGYSHLPAFLGTRDPFGGRHLCLLTEALCENVYHLRFPLEGQVYHPDDRPPRTSGRLDLAATGKVIQHTLLALEYLHYVCGIIHADIKDDNILIRPHPTMLVQTVSQTLFRTPSLSYLSSLAWKQDVLSISGAHGLPVK</sequence>
<dbReference type="OrthoDB" id="5979581at2759"/>
<dbReference type="InterPro" id="IPR000719">
    <property type="entry name" value="Prot_kinase_dom"/>
</dbReference>
<gene>
    <name evidence="12" type="ORF">BDV98DRAFT_279167</name>
</gene>
<dbReference type="GO" id="GO:0000245">
    <property type="term" value="P:spliceosomal complex assembly"/>
    <property type="evidence" value="ECO:0007669"/>
    <property type="project" value="TreeGrafter"/>
</dbReference>
<comment type="catalytic activity">
    <reaction evidence="8">
        <text>L-seryl-[protein] + ATP = O-phospho-L-seryl-[protein] + ADP + H(+)</text>
        <dbReference type="Rhea" id="RHEA:17989"/>
        <dbReference type="Rhea" id="RHEA-COMP:9863"/>
        <dbReference type="Rhea" id="RHEA-COMP:11604"/>
        <dbReference type="ChEBI" id="CHEBI:15378"/>
        <dbReference type="ChEBI" id="CHEBI:29999"/>
        <dbReference type="ChEBI" id="CHEBI:30616"/>
        <dbReference type="ChEBI" id="CHEBI:83421"/>
        <dbReference type="ChEBI" id="CHEBI:456216"/>
        <dbReference type="EC" id="2.7.11.1"/>
    </reaction>
</comment>
<evidence type="ECO:0000256" key="10">
    <source>
        <dbReference type="RuleBase" id="RU000304"/>
    </source>
</evidence>
<keyword evidence="5 12" id="KW-0418">Kinase</keyword>
<reference evidence="12 13" key="1">
    <citation type="journal article" date="2019" name="Nat. Ecol. Evol.">
        <title>Megaphylogeny resolves global patterns of mushroom evolution.</title>
        <authorList>
            <person name="Varga T."/>
            <person name="Krizsan K."/>
            <person name="Foldi C."/>
            <person name="Dima B."/>
            <person name="Sanchez-Garcia M."/>
            <person name="Sanchez-Ramirez S."/>
            <person name="Szollosi G.J."/>
            <person name="Szarkandi J.G."/>
            <person name="Papp V."/>
            <person name="Albert L."/>
            <person name="Andreopoulos W."/>
            <person name="Angelini C."/>
            <person name="Antonin V."/>
            <person name="Barry K.W."/>
            <person name="Bougher N.L."/>
            <person name="Buchanan P."/>
            <person name="Buyck B."/>
            <person name="Bense V."/>
            <person name="Catcheside P."/>
            <person name="Chovatia M."/>
            <person name="Cooper J."/>
            <person name="Damon W."/>
            <person name="Desjardin D."/>
            <person name="Finy P."/>
            <person name="Geml J."/>
            <person name="Haridas S."/>
            <person name="Hughes K."/>
            <person name="Justo A."/>
            <person name="Karasinski D."/>
            <person name="Kautmanova I."/>
            <person name="Kiss B."/>
            <person name="Kocsube S."/>
            <person name="Kotiranta H."/>
            <person name="LaButti K.M."/>
            <person name="Lechner B.E."/>
            <person name="Liimatainen K."/>
            <person name="Lipzen A."/>
            <person name="Lukacs Z."/>
            <person name="Mihaltcheva S."/>
            <person name="Morgado L.N."/>
            <person name="Niskanen T."/>
            <person name="Noordeloos M.E."/>
            <person name="Ohm R.A."/>
            <person name="Ortiz-Santana B."/>
            <person name="Ovrebo C."/>
            <person name="Racz N."/>
            <person name="Riley R."/>
            <person name="Savchenko A."/>
            <person name="Shiryaev A."/>
            <person name="Soop K."/>
            <person name="Spirin V."/>
            <person name="Szebenyi C."/>
            <person name="Tomsovsky M."/>
            <person name="Tulloss R.E."/>
            <person name="Uehling J."/>
            <person name="Grigoriev I.V."/>
            <person name="Vagvolgyi C."/>
            <person name="Papp T."/>
            <person name="Martin F.M."/>
            <person name="Miettinen O."/>
            <person name="Hibbett D.S."/>
            <person name="Nagy L.G."/>
        </authorList>
    </citation>
    <scope>NUCLEOTIDE SEQUENCE [LARGE SCALE GENOMIC DNA]</scope>
    <source>
        <strain evidence="12 13">CBS 309.79</strain>
    </source>
</reference>